<dbReference type="Proteomes" id="UP000220629">
    <property type="component" value="Unassembled WGS sequence"/>
</dbReference>
<dbReference type="InterPro" id="IPR050627">
    <property type="entry name" value="Nitroreductase/BluB"/>
</dbReference>
<sequence length="220" mass="24912">MRFDDSSIAAVYRAIFERRDMRHFTAEPVDPAVLARLIRAAHHAPSVGFMQPWRFIRVTEPALRERLHAIVEAERHATAEALGERQDEFMRLKVEGIRECGEILVVALGDDRERHVFGRRTLPEMDLASAACAIQNMWLAARAEGLGMGWVSLFDVEALRSLLGMPEGAKPIAVLCLGHVDAFYARPMLEETRWAERLPLEDYLYENGWNQPPGPAEPQP</sequence>
<dbReference type="Gene3D" id="3.40.109.10">
    <property type="entry name" value="NADH Oxidase"/>
    <property type="match status" value="1"/>
</dbReference>
<evidence type="ECO:0000256" key="3">
    <source>
        <dbReference type="ARBA" id="ARBA00023002"/>
    </source>
</evidence>
<protein>
    <submittedName>
        <fullName evidence="5">5,6-dimethylbenzimidazole synthase</fullName>
    </submittedName>
</protein>
<dbReference type="GO" id="GO:0016491">
    <property type="term" value="F:oxidoreductase activity"/>
    <property type="evidence" value="ECO:0007669"/>
    <property type="project" value="UniProtKB-KW"/>
</dbReference>
<dbReference type="PANTHER" id="PTHR23026">
    <property type="entry name" value="NADPH NITROREDUCTASE"/>
    <property type="match status" value="1"/>
</dbReference>
<dbReference type="SUPFAM" id="SSF55469">
    <property type="entry name" value="FMN-dependent nitroreductase-like"/>
    <property type="match status" value="1"/>
</dbReference>
<dbReference type="PANTHER" id="PTHR23026:SF90">
    <property type="entry name" value="IODOTYROSINE DEIODINASE 1"/>
    <property type="match status" value="1"/>
</dbReference>
<name>A0A2A7S6X7_BURGA</name>
<dbReference type="Pfam" id="PF00881">
    <property type="entry name" value="Nitroreductase"/>
    <property type="match status" value="1"/>
</dbReference>
<feature type="domain" description="Nitroreductase" evidence="4">
    <location>
        <begin position="16"/>
        <end position="179"/>
    </location>
</feature>
<dbReference type="InterPro" id="IPR029479">
    <property type="entry name" value="Nitroreductase"/>
</dbReference>
<evidence type="ECO:0000256" key="2">
    <source>
        <dbReference type="ARBA" id="ARBA00022643"/>
    </source>
</evidence>
<evidence type="ECO:0000256" key="1">
    <source>
        <dbReference type="ARBA" id="ARBA00022630"/>
    </source>
</evidence>
<evidence type="ECO:0000313" key="6">
    <source>
        <dbReference type="Proteomes" id="UP000220629"/>
    </source>
</evidence>
<organism evidence="5 6">
    <name type="scientific">Burkholderia gladioli</name>
    <name type="common">Pseudomonas marginata</name>
    <name type="synonym">Phytomonas marginata</name>
    <dbReference type="NCBI Taxonomy" id="28095"/>
    <lineage>
        <taxon>Bacteria</taxon>
        <taxon>Pseudomonadati</taxon>
        <taxon>Pseudomonadota</taxon>
        <taxon>Betaproteobacteria</taxon>
        <taxon>Burkholderiales</taxon>
        <taxon>Burkholderiaceae</taxon>
        <taxon>Burkholderia</taxon>
    </lineage>
</organism>
<keyword evidence="1" id="KW-0285">Flavoprotein</keyword>
<keyword evidence="2" id="KW-0288">FMN</keyword>
<reference evidence="6" key="1">
    <citation type="submission" date="2017-09" db="EMBL/GenBank/DDBJ databases">
        <title>FDA dAtabase for Regulatory Grade micrObial Sequences (FDA-ARGOS): Supporting development and validation of Infectious Disease Dx tests.</title>
        <authorList>
            <person name="Minogue T."/>
            <person name="Wolcott M."/>
            <person name="Wasieloski L."/>
            <person name="Aguilar W."/>
            <person name="Moore D."/>
            <person name="Tallon L."/>
            <person name="Sadzewicz L."/>
            <person name="Ott S."/>
            <person name="Zhao X."/>
            <person name="Nagaraj S."/>
            <person name="Vavikolanu K."/>
            <person name="Aluvathingal J."/>
            <person name="Nadendla S."/>
            <person name="Sichtig H."/>
        </authorList>
    </citation>
    <scope>NUCLEOTIDE SEQUENCE [LARGE SCALE GENOMIC DNA]</scope>
    <source>
        <strain evidence="6">FDAARGOS_390</strain>
    </source>
</reference>
<dbReference type="NCBIfam" id="TIGR02476">
    <property type="entry name" value="BluB"/>
    <property type="match status" value="1"/>
</dbReference>
<dbReference type="InterPro" id="IPR000415">
    <property type="entry name" value="Nitroreductase-like"/>
</dbReference>
<keyword evidence="3" id="KW-0560">Oxidoreductase</keyword>
<dbReference type="AlphaFoldDB" id="A0A2A7S6X7"/>
<dbReference type="RefSeq" id="WP_098154500.1">
    <property type="nucleotide sequence ID" value="NZ_CADEVR010000005.1"/>
</dbReference>
<evidence type="ECO:0000313" key="5">
    <source>
        <dbReference type="EMBL" id="PEH39454.1"/>
    </source>
</evidence>
<accession>A0A2A7S6X7</accession>
<evidence type="ECO:0000259" key="4">
    <source>
        <dbReference type="Pfam" id="PF00881"/>
    </source>
</evidence>
<gene>
    <name evidence="5" type="primary">bluB</name>
    <name evidence="5" type="ORF">CRM94_34845</name>
</gene>
<dbReference type="EMBL" id="PDDY01000004">
    <property type="protein sequence ID" value="PEH39454.1"/>
    <property type="molecule type" value="Genomic_DNA"/>
</dbReference>
<proteinExistence type="predicted"/>
<comment type="caution">
    <text evidence="5">The sequence shown here is derived from an EMBL/GenBank/DDBJ whole genome shotgun (WGS) entry which is preliminary data.</text>
</comment>
<dbReference type="InterPro" id="IPR012825">
    <property type="entry name" value="BluB"/>
</dbReference>